<keyword evidence="2" id="KW-1185">Reference proteome</keyword>
<dbReference type="EMBL" id="JBANRG010000108">
    <property type="protein sequence ID" value="KAK7435348.1"/>
    <property type="molecule type" value="Genomic_DNA"/>
</dbReference>
<reference evidence="1 2" key="1">
    <citation type="submission" date="2024-01" db="EMBL/GenBank/DDBJ databases">
        <title>A draft genome for the cacao thread blight pathogen Marasmiellus scandens.</title>
        <authorList>
            <person name="Baruah I.K."/>
            <person name="Leung J."/>
            <person name="Bukari Y."/>
            <person name="Amoako-Attah I."/>
            <person name="Meinhardt L.W."/>
            <person name="Bailey B.A."/>
            <person name="Cohen S.P."/>
        </authorList>
    </citation>
    <scope>NUCLEOTIDE SEQUENCE [LARGE SCALE GENOMIC DNA]</scope>
    <source>
        <strain evidence="1 2">GH-19</strain>
    </source>
</reference>
<name>A0ABR1IL03_9AGAR</name>
<dbReference type="Proteomes" id="UP001498398">
    <property type="component" value="Unassembled WGS sequence"/>
</dbReference>
<protein>
    <recommendedName>
        <fullName evidence="3">BTB domain-containing protein</fullName>
    </recommendedName>
</protein>
<organism evidence="1 2">
    <name type="scientific">Marasmiellus scandens</name>
    <dbReference type="NCBI Taxonomy" id="2682957"/>
    <lineage>
        <taxon>Eukaryota</taxon>
        <taxon>Fungi</taxon>
        <taxon>Dikarya</taxon>
        <taxon>Basidiomycota</taxon>
        <taxon>Agaricomycotina</taxon>
        <taxon>Agaricomycetes</taxon>
        <taxon>Agaricomycetidae</taxon>
        <taxon>Agaricales</taxon>
        <taxon>Marasmiineae</taxon>
        <taxon>Omphalotaceae</taxon>
        <taxon>Marasmiellus</taxon>
    </lineage>
</organism>
<proteinExistence type="predicted"/>
<evidence type="ECO:0000313" key="1">
    <source>
        <dbReference type="EMBL" id="KAK7435348.1"/>
    </source>
</evidence>
<accession>A0ABR1IL03</accession>
<evidence type="ECO:0008006" key="3">
    <source>
        <dbReference type="Google" id="ProtNLM"/>
    </source>
</evidence>
<sequence length="343" mass="38113">MGIKSIIDGAVCFTHHYSDMPSSPLTPHEKFFFTPENPEGRSIVIQVEKTLYSTPVGVLQMHSEMIYQLMGFTQLPLGISKLNSPDKDGDYGSHSNPIVIHGLTAEEFTGVLEWLWKSPVEKPENSPPKLIAIISAARYLMMPGTAQWAIQQLKVVQPPVAAVDKIALSERFPIPDEDWVDPAVAELVMLGPIALKDTLPLLSSKIVQIVSAAHLTLIQERINLAYSIPQVGPTSSCNPETHKAICEPLWISLWWNTVARRILHPRDPFAITKIPDLIRETETGEPGGTQINFVCKIMYVQNVENSGALRFEGDIISGAVRAVRQFLESLHMNINEFKMTATE</sequence>
<gene>
    <name evidence="1" type="ORF">VKT23_019699</name>
</gene>
<evidence type="ECO:0000313" key="2">
    <source>
        <dbReference type="Proteomes" id="UP001498398"/>
    </source>
</evidence>
<comment type="caution">
    <text evidence="1">The sequence shown here is derived from an EMBL/GenBank/DDBJ whole genome shotgun (WGS) entry which is preliminary data.</text>
</comment>